<dbReference type="PANTHER" id="PTHR30269:SF23">
    <property type="entry name" value="MEMBRANE TRANSPORTER PROTEIN YDHB-RELATED"/>
    <property type="match status" value="1"/>
</dbReference>
<keyword evidence="3" id="KW-0813">Transport</keyword>
<evidence type="ECO:0000256" key="1">
    <source>
        <dbReference type="ARBA" id="ARBA00004651"/>
    </source>
</evidence>
<feature type="transmembrane region" description="Helical" evidence="8">
    <location>
        <begin position="225"/>
        <end position="246"/>
    </location>
</feature>
<evidence type="ECO:0000256" key="2">
    <source>
        <dbReference type="ARBA" id="ARBA00009142"/>
    </source>
</evidence>
<feature type="transmembrane region" description="Helical" evidence="8">
    <location>
        <begin position="46"/>
        <end position="67"/>
    </location>
</feature>
<name>A0A1H8N5R8_9SPHI</name>
<feature type="transmembrane region" description="Helical" evidence="8">
    <location>
        <begin position="252"/>
        <end position="271"/>
    </location>
</feature>
<feature type="transmembrane region" description="Helical" evidence="8">
    <location>
        <begin position="102"/>
        <end position="119"/>
    </location>
</feature>
<keyword evidence="5 8" id="KW-0812">Transmembrane</keyword>
<dbReference type="STRING" id="551995.SAMN05192574_106262"/>
<dbReference type="RefSeq" id="WP_091213386.1">
    <property type="nucleotide sequence ID" value="NZ_FOCL01000006.1"/>
</dbReference>
<evidence type="ECO:0000313" key="9">
    <source>
        <dbReference type="EMBL" id="SEO24930.1"/>
    </source>
</evidence>
<evidence type="ECO:0000256" key="5">
    <source>
        <dbReference type="ARBA" id="ARBA00022692"/>
    </source>
</evidence>
<organism evidence="9 10">
    <name type="scientific">Mucilaginibacter gossypiicola</name>
    <dbReference type="NCBI Taxonomy" id="551995"/>
    <lineage>
        <taxon>Bacteria</taxon>
        <taxon>Pseudomonadati</taxon>
        <taxon>Bacteroidota</taxon>
        <taxon>Sphingobacteriia</taxon>
        <taxon>Sphingobacteriales</taxon>
        <taxon>Sphingobacteriaceae</taxon>
        <taxon>Mucilaginibacter</taxon>
    </lineage>
</organism>
<accession>A0A1H8N5R8</accession>
<keyword evidence="6 8" id="KW-1133">Transmembrane helix</keyword>
<feature type="transmembrane region" description="Helical" evidence="8">
    <location>
        <begin position="79"/>
        <end position="96"/>
    </location>
</feature>
<dbReference type="Pfam" id="PF01925">
    <property type="entry name" value="TauE"/>
    <property type="match status" value="1"/>
</dbReference>
<evidence type="ECO:0000256" key="6">
    <source>
        <dbReference type="ARBA" id="ARBA00022989"/>
    </source>
</evidence>
<comment type="subcellular location">
    <subcellularLocation>
        <location evidence="1 8">Cell membrane</location>
        <topology evidence="1 8">Multi-pass membrane protein</topology>
    </subcellularLocation>
</comment>
<evidence type="ECO:0000313" key="10">
    <source>
        <dbReference type="Proteomes" id="UP000198942"/>
    </source>
</evidence>
<feature type="transmembrane region" description="Helical" evidence="8">
    <location>
        <begin position="201"/>
        <end position="218"/>
    </location>
</feature>
<dbReference type="Proteomes" id="UP000198942">
    <property type="component" value="Unassembled WGS sequence"/>
</dbReference>
<feature type="transmembrane region" description="Helical" evidence="8">
    <location>
        <begin position="161"/>
        <end position="181"/>
    </location>
</feature>
<dbReference type="InterPro" id="IPR002781">
    <property type="entry name" value="TM_pro_TauE-like"/>
</dbReference>
<dbReference type="EMBL" id="FOCL01000006">
    <property type="protein sequence ID" value="SEO24930.1"/>
    <property type="molecule type" value="Genomic_DNA"/>
</dbReference>
<dbReference type="AlphaFoldDB" id="A0A1H8N5R8"/>
<evidence type="ECO:0000256" key="7">
    <source>
        <dbReference type="ARBA" id="ARBA00023136"/>
    </source>
</evidence>
<keyword evidence="10" id="KW-1185">Reference proteome</keyword>
<dbReference type="OrthoDB" id="9777163at2"/>
<keyword evidence="4 8" id="KW-1003">Cell membrane</keyword>
<feature type="transmembrane region" description="Helical" evidence="8">
    <location>
        <begin position="7"/>
        <end position="40"/>
    </location>
</feature>
<dbReference type="PANTHER" id="PTHR30269">
    <property type="entry name" value="TRANSMEMBRANE PROTEIN YFCA"/>
    <property type="match status" value="1"/>
</dbReference>
<dbReference type="GO" id="GO:0005886">
    <property type="term" value="C:plasma membrane"/>
    <property type="evidence" value="ECO:0007669"/>
    <property type="project" value="UniProtKB-SubCell"/>
</dbReference>
<proteinExistence type="inferred from homology"/>
<protein>
    <recommendedName>
        <fullName evidence="8">Probable membrane transporter protein</fullName>
    </recommendedName>
</protein>
<evidence type="ECO:0000256" key="8">
    <source>
        <dbReference type="RuleBase" id="RU363041"/>
    </source>
</evidence>
<sequence>MSVTILTLIILVGSYLAGLLGSLTGLGGGVVIIPLLTILLGVNIQYAIGASLISVIATSSGSAAAYVKEGITNIRLGMFLEIATTAGAMVGALIAVYIPTNFIAVLFGVILILSAVMSLKKKAEHIHQQKSILAEKLKLNGSFPTPAGEVAYSVRNVGGGFFMMLFAGVISGLLGIGSGALKVLAMDGIMRIPFKVSTTTSNFMIGVTAAASAVVYLQRGYIDPGLSMPVAIGVLLGALSGSKILVHTSSSGWLRVVFAVVVTFLASQMIYKGITGTI</sequence>
<gene>
    <name evidence="9" type="ORF">SAMN05192574_106262</name>
</gene>
<reference evidence="10" key="1">
    <citation type="submission" date="2016-10" db="EMBL/GenBank/DDBJ databases">
        <authorList>
            <person name="Varghese N."/>
            <person name="Submissions S."/>
        </authorList>
    </citation>
    <scope>NUCLEOTIDE SEQUENCE [LARGE SCALE GENOMIC DNA]</scope>
    <source>
        <strain evidence="10">Gh-48</strain>
    </source>
</reference>
<dbReference type="InterPro" id="IPR052017">
    <property type="entry name" value="TSUP"/>
</dbReference>
<comment type="similarity">
    <text evidence="2 8">Belongs to the 4-toluene sulfonate uptake permease (TSUP) (TC 2.A.102) family.</text>
</comment>
<evidence type="ECO:0000256" key="3">
    <source>
        <dbReference type="ARBA" id="ARBA00022448"/>
    </source>
</evidence>
<keyword evidence="7 8" id="KW-0472">Membrane</keyword>
<evidence type="ECO:0000256" key="4">
    <source>
        <dbReference type="ARBA" id="ARBA00022475"/>
    </source>
</evidence>